<dbReference type="AlphaFoldDB" id="M1X622"/>
<protein>
    <recommendedName>
        <fullName evidence="1">Rhodanese domain-containing protein</fullName>
    </recommendedName>
</protein>
<gene>
    <name evidence="2" type="ORF">RINTHH_16410</name>
</gene>
<keyword evidence="3" id="KW-1185">Reference proteome</keyword>
<evidence type="ECO:0000259" key="1">
    <source>
        <dbReference type="PROSITE" id="PS50206"/>
    </source>
</evidence>
<proteinExistence type="predicted"/>
<comment type="caution">
    <text evidence="2">The sequence shown here is derived from an EMBL/GenBank/DDBJ whole genome shotgun (WGS) entry which is preliminary data.</text>
</comment>
<reference evidence="3" key="2">
    <citation type="submission" date="2016-01" db="EMBL/GenBank/DDBJ databases">
        <title>Diatom-associated endosymboitic cyanobacterium lacks core nitrogen metabolism enzymes.</title>
        <authorList>
            <person name="Hilton J.A."/>
            <person name="Foster R.A."/>
            <person name="Tripp H.J."/>
            <person name="Carter B.J."/>
            <person name="Zehr J.P."/>
            <person name="Villareal T.A."/>
        </authorList>
    </citation>
    <scope>NUCLEOTIDE SEQUENCE [LARGE SCALE GENOMIC DNA]</scope>
    <source>
        <strain evidence="3">HH01</strain>
    </source>
</reference>
<reference evidence="2 3" key="1">
    <citation type="submission" date="2012-05" db="EMBL/GenBank/DDBJ databases">
        <authorList>
            <person name="Hilton J."/>
        </authorList>
    </citation>
    <scope>NUCLEOTIDE SEQUENCE [LARGE SCALE GENOMIC DNA]</scope>
    <source>
        <strain evidence="2 3">HH01</strain>
    </source>
</reference>
<evidence type="ECO:0000313" key="3">
    <source>
        <dbReference type="Proteomes" id="UP000053051"/>
    </source>
</evidence>
<dbReference type="PROSITE" id="PS50206">
    <property type="entry name" value="RHODANESE_3"/>
    <property type="match status" value="1"/>
</dbReference>
<dbReference type="InterPro" id="IPR001763">
    <property type="entry name" value="Rhodanese-like_dom"/>
</dbReference>
<accession>M1X622</accession>
<evidence type="ECO:0000313" key="2">
    <source>
        <dbReference type="EMBL" id="CCH67796.1"/>
    </source>
</evidence>
<organism evidence="2 3">
    <name type="scientific">Richelia intracellularis HH01</name>
    <dbReference type="NCBI Taxonomy" id="1165094"/>
    <lineage>
        <taxon>Bacteria</taxon>
        <taxon>Bacillati</taxon>
        <taxon>Cyanobacteriota</taxon>
        <taxon>Cyanophyceae</taxon>
        <taxon>Nostocales</taxon>
        <taxon>Nostocaceae</taxon>
        <taxon>Richelia</taxon>
    </lineage>
</organism>
<dbReference type="SUPFAM" id="SSF52821">
    <property type="entry name" value="Rhodanese/Cell cycle control phosphatase"/>
    <property type="match status" value="1"/>
</dbReference>
<dbReference type="CDD" id="cd00158">
    <property type="entry name" value="RHOD"/>
    <property type="match status" value="1"/>
</dbReference>
<dbReference type="PANTHER" id="PTHR43031">
    <property type="entry name" value="FAD-DEPENDENT OXIDOREDUCTASE"/>
    <property type="match status" value="1"/>
</dbReference>
<dbReference type="InterPro" id="IPR050229">
    <property type="entry name" value="GlpE_sulfurtransferase"/>
</dbReference>
<dbReference type="Gene3D" id="3.40.250.10">
    <property type="entry name" value="Rhodanese-like domain"/>
    <property type="match status" value="1"/>
</dbReference>
<dbReference type="Pfam" id="PF00581">
    <property type="entry name" value="Rhodanese"/>
    <property type="match status" value="1"/>
</dbReference>
<dbReference type="Proteomes" id="UP000053051">
    <property type="component" value="Unassembled WGS sequence"/>
</dbReference>
<dbReference type="OrthoDB" id="513390at2"/>
<feature type="domain" description="Rhodanese" evidence="1">
    <location>
        <begin position="16"/>
        <end position="105"/>
    </location>
</feature>
<dbReference type="InterPro" id="IPR036873">
    <property type="entry name" value="Rhodanese-like_dom_sf"/>
</dbReference>
<dbReference type="RefSeq" id="WP_008234789.1">
    <property type="nucleotide sequence ID" value="NZ_CAIY01000060.1"/>
</dbReference>
<dbReference type="SMART" id="SM00450">
    <property type="entry name" value="RHOD"/>
    <property type="match status" value="1"/>
</dbReference>
<dbReference type="PANTHER" id="PTHR43031:SF1">
    <property type="entry name" value="PYRIDINE NUCLEOTIDE-DISULPHIDE OXIDOREDUCTASE"/>
    <property type="match status" value="1"/>
</dbReference>
<sequence>MVSANINHIKSRLEWGQPALTIIDVRDRCTYNQGHIMGALPIPIEDLVNRARMSFNTQRDIYVYGEDELQAADAVRRLNAVGFTNVSEIQGGIAAWQNIGGAIEGVS</sequence>
<dbReference type="EMBL" id="CAIY01000060">
    <property type="protein sequence ID" value="CCH67796.1"/>
    <property type="molecule type" value="Genomic_DNA"/>
</dbReference>
<dbReference type="STRING" id="1165094.RINTHH_16410"/>
<name>M1X622_9NOST</name>